<organism evidence="2 3">
    <name type="scientific">Aliarcobacter skirrowii</name>
    <dbReference type="NCBI Taxonomy" id="28200"/>
    <lineage>
        <taxon>Bacteria</taxon>
        <taxon>Pseudomonadati</taxon>
        <taxon>Campylobacterota</taxon>
        <taxon>Epsilonproteobacteria</taxon>
        <taxon>Campylobacterales</taxon>
        <taxon>Arcobacteraceae</taxon>
        <taxon>Aliarcobacter</taxon>
    </lineage>
</organism>
<dbReference type="AlphaFoldDB" id="A0AAW9DC84"/>
<name>A0AAW9DC84_9BACT</name>
<dbReference type="Proteomes" id="UP001283691">
    <property type="component" value="Unassembled WGS sequence"/>
</dbReference>
<evidence type="ECO:0000313" key="2">
    <source>
        <dbReference type="EMBL" id="MDX4069913.1"/>
    </source>
</evidence>
<evidence type="ECO:0000259" key="1">
    <source>
        <dbReference type="Pfam" id="PF20274"/>
    </source>
</evidence>
<sequence length="108" mass="12614">MKKIKLYLDDLRDLPNNSYTLVRSYMEAIDFIENNGIPEFISFDHDLGVDEKDNLLPTGYDFAKWLVDMDIDNIHKFPKNFSFYVHSANPVGKANIESYLNNYLKSTK</sequence>
<reference evidence="2" key="1">
    <citation type="journal article" date="2023" name="Front. Microbiol.">
        <title>Genomic diversity and taxonomic marker for Arcobacter species.</title>
        <authorList>
            <person name="Zhou G."/>
            <person name="Gu Y."/>
            <person name="Wang H."/>
            <person name="Chen X."/>
            <person name="Zhang X."/>
            <person name="Shao Z."/>
            <person name="Yan X."/>
            <person name="Zhang J."/>
            <person name="Zhang M."/>
        </authorList>
    </citation>
    <scope>NUCLEOTIDE SEQUENCE</scope>
    <source>
        <strain evidence="2">BJSY19SF1-2</strain>
    </source>
</reference>
<dbReference type="Pfam" id="PF20274">
    <property type="entry name" value="cREC_REC"/>
    <property type="match status" value="1"/>
</dbReference>
<feature type="domain" description="Cyclic-phosphate processing Receiver" evidence="1">
    <location>
        <begin position="4"/>
        <end position="102"/>
    </location>
</feature>
<accession>A0AAW9DC84</accession>
<protein>
    <recommendedName>
        <fullName evidence="1">Cyclic-phosphate processing Receiver domain-containing protein</fullName>
    </recommendedName>
</protein>
<dbReference type="RefSeq" id="WP_319048438.1">
    <property type="nucleotide sequence ID" value="NZ_JAUQUR010000008.1"/>
</dbReference>
<evidence type="ECO:0000313" key="3">
    <source>
        <dbReference type="Proteomes" id="UP001283691"/>
    </source>
</evidence>
<dbReference type="InterPro" id="IPR046909">
    <property type="entry name" value="cREC_REC"/>
</dbReference>
<reference evidence="2" key="2">
    <citation type="submission" date="2023-07" db="EMBL/GenBank/DDBJ databases">
        <authorList>
            <person name="Zhang M."/>
            <person name="Zhou G."/>
        </authorList>
    </citation>
    <scope>NUCLEOTIDE SEQUENCE</scope>
    <source>
        <strain evidence="2">BJSY19SF1-2</strain>
    </source>
</reference>
<proteinExistence type="predicted"/>
<gene>
    <name evidence="2" type="ORF">Q6A80_09295</name>
</gene>
<dbReference type="EMBL" id="JAUQUR010000008">
    <property type="protein sequence ID" value="MDX4069913.1"/>
    <property type="molecule type" value="Genomic_DNA"/>
</dbReference>
<comment type="caution">
    <text evidence="2">The sequence shown here is derived from an EMBL/GenBank/DDBJ whole genome shotgun (WGS) entry which is preliminary data.</text>
</comment>